<dbReference type="Proteomes" id="UP000001340">
    <property type="component" value="Unassembled WGS sequence"/>
</dbReference>
<organism evidence="2 3">
    <name type="scientific">Leptospira interrogans str. UI 12758</name>
    <dbReference type="NCBI Taxonomy" id="1049938"/>
    <lineage>
        <taxon>Bacteria</taxon>
        <taxon>Pseudomonadati</taxon>
        <taxon>Spirochaetota</taxon>
        <taxon>Spirochaetia</taxon>
        <taxon>Leptospirales</taxon>
        <taxon>Leptospiraceae</taxon>
        <taxon>Leptospira</taxon>
    </lineage>
</organism>
<proteinExistence type="predicted"/>
<accession>A0A0E2D0S3</accession>
<comment type="caution">
    <text evidence="2">The sequence shown here is derived from an EMBL/GenBank/DDBJ whole genome shotgun (WGS) entry which is preliminary data.</text>
</comment>
<dbReference type="EMBL" id="AHNR02000064">
    <property type="protein sequence ID" value="EKR53619.1"/>
    <property type="molecule type" value="Genomic_DNA"/>
</dbReference>
<feature type="transmembrane region" description="Helical" evidence="1">
    <location>
        <begin position="7"/>
        <end position="28"/>
    </location>
</feature>
<name>A0A0E2D0S3_LEPIR</name>
<feature type="transmembrane region" description="Helical" evidence="1">
    <location>
        <begin position="124"/>
        <end position="144"/>
    </location>
</feature>
<dbReference type="RefSeq" id="WP_000667988.1">
    <property type="nucleotide sequence ID" value="NZ_AHNR02000064.1"/>
</dbReference>
<gene>
    <name evidence="2" type="ORF">LEP1GSC105_2704</name>
</gene>
<dbReference type="AlphaFoldDB" id="A0A0E2D0S3"/>
<evidence type="ECO:0000313" key="3">
    <source>
        <dbReference type="Proteomes" id="UP000001340"/>
    </source>
</evidence>
<feature type="transmembrane region" description="Helical" evidence="1">
    <location>
        <begin position="95"/>
        <end position="112"/>
    </location>
</feature>
<keyword evidence="1" id="KW-0812">Transmembrane</keyword>
<keyword evidence="1" id="KW-0472">Membrane</keyword>
<reference evidence="2 3" key="1">
    <citation type="submission" date="2012-10" db="EMBL/GenBank/DDBJ databases">
        <authorList>
            <person name="Harkins D.M."/>
            <person name="Durkin A.S."/>
            <person name="Brinkac L.M."/>
            <person name="Haft D.H."/>
            <person name="Selengut J.D."/>
            <person name="Sanka R."/>
            <person name="DePew J."/>
            <person name="Purushe J."/>
            <person name="Chanthongthip A."/>
            <person name="Lattana O."/>
            <person name="Phetsouvanh R."/>
            <person name="Newton P.N."/>
            <person name="Vinetz J.M."/>
            <person name="Sutton G.G."/>
            <person name="Nierman W.C."/>
            <person name="Fouts D.E."/>
        </authorList>
    </citation>
    <scope>NUCLEOTIDE SEQUENCE [LARGE SCALE GENOMIC DNA]</scope>
    <source>
        <strain evidence="2 3">UI 12758</strain>
    </source>
</reference>
<protein>
    <submittedName>
        <fullName evidence="2">Uncharacterized protein</fullName>
    </submittedName>
</protein>
<evidence type="ECO:0000256" key="1">
    <source>
        <dbReference type="SAM" id="Phobius"/>
    </source>
</evidence>
<sequence>MKFFSIIFHPILILPWGILIAFSTGARYEPWEIATASIPIILQGGTDWGGSCLFAGWVANYLFFSFAAPIYATVSVPETSEVNFITTLQSVVKKMKWYIFFFLLLGPITIFQDTIITPNDHRNLFLFFFVFYTFLILYISTLLYFKIRYRVIFSVIPLLILFLLMSDGITTKAGQWNVQGVDPEIHVRGIRHQLFLNWHKLCDFIFGDVKTDPLIKIEDFLFSISKSRFND</sequence>
<feature type="transmembrane region" description="Helical" evidence="1">
    <location>
        <begin position="151"/>
        <end position="169"/>
    </location>
</feature>
<evidence type="ECO:0000313" key="2">
    <source>
        <dbReference type="EMBL" id="EKR53619.1"/>
    </source>
</evidence>
<keyword evidence="1" id="KW-1133">Transmembrane helix</keyword>
<feature type="transmembrane region" description="Helical" evidence="1">
    <location>
        <begin position="48"/>
        <end position="74"/>
    </location>
</feature>